<gene>
    <name evidence="3" type="ORF">CTI12_AA511950</name>
</gene>
<organism evidence="3 4">
    <name type="scientific">Artemisia annua</name>
    <name type="common">Sweet wormwood</name>
    <dbReference type="NCBI Taxonomy" id="35608"/>
    <lineage>
        <taxon>Eukaryota</taxon>
        <taxon>Viridiplantae</taxon>
        <taxon>Streptophyta</taxon>
        <taxon>Embryophyta</taxon>
        <taxon>Tracheophyta</taxon>
        <taxon>Spermatophyta</taxon>
        <taxon>Magnoliopsida</taxon>
        <taxon>eudicotyledons</taxon>
        <taxon>Gunneridae</taxon>
        <taxon>Pentapetalae</taxon>
        <taxon>asterids</taxon>
        <taxon>campanulids</taxon>
        <taxon>Asterales</taxon>
        <taxon>Asteraceae</taxon>
        <taxon>Asteroideae</taxon>
        <taxon>Anthemideae</taxon>
        <taxon>Artemisiinae</taxon>
        <taxon>Artemisia</taxon>
    </lineage>
</organism>
<dbReference type="PANTHER" id="PTHR24096:SF376">
    <property type="entry name" value="AMP-DEPENDENT SYNTHETASE AND LIGASE FAMILY PROTEIN-RELATED"/>
    <property type="match status" value="1"/>
</dbReference>
<proteinExistence type="predicted"/>
<dbReference type="STRING" id="35608.A0A2U1LAZ0"/>
<sequence length="236" mass="26316">MTKEEPIFLKRDQWGTFYPRKTCAHAYEISTATGVSFTLPQGPHHVHSWQHHAIACYNINKFNQECKFLNPKYAFFSSLCSGSDRSPFWYCLTKKQKVLTTFRTVQASFGFGLLCSGTRTVLMQQFDFQGMLEAIHTYKVNNIPAVTPVILGLVKYNRGGYDLSSSRSVGSGAALLSKHVAHGFIAKFPWDDLKPEYGLTESCGPVGFFIPSEEAKARSAASGGLLLMFSVKVVDY</sequence>
<dbReference type="SUPFAM" id="SSF56801">
    <property type="entry name" value="Acetyl-CoA synthetase-like"/>
    <property type="match status" value="1"/>
</dbReference>
<feature type="domain" description="AMP-dependent synthetase/ligase" evidence="2">
    <location>
        <begin position="110"/>
        <end position="235"/>
    </location>
</feature>
<evidence type="ECO:0000256" key="1">
    <source>
        <dbReference type="ARBA" id="ARBA00022598"/>
    </source>
</evidence>
<dbReference type="GO" id="GO:0016405">
    <property type="term" value="F:CoA-ligase activity"/>
    <property type="evidence" value="ECO:0007669"/>
    <property type="project" value="TreeGrafter"/>
</dbReference>
<dbReference type="AlphaFoldDB" id="A0A2U1LAZ0"/>
<keyword evidence="4" id="KW-1185">Reference proteome</keyword>
<dbReference type="OrthoDB" id="1728577at2759"/>
<protein>
    <submittedName>
        <fullName evidence="3">AMP-binding, conserved site-containing protein</fullName>
    </submittedName>
</protein>
<comment type="caution">
    <text evidence="3">The sequence shown here is derived from an EMBL/GenBank/DDBJ whole genome shotgun (WGS) entry which is preliminary data.</text>
</comment>
<dbReference type="Proteomes" id="UP000245207">
    <property type="component" value="Unassembled WGS sequence"/>
</dbReference>
<dbReference type="Pfam" id="PF00501">
    <property type="entry name" value="AMP-binding"/>
    <property type="match status" value="1"/>
</dbReference>
<evidence type="ECO:0000259" key="2">
    <source>
        <dbReference type="Pfam" id="PF00501"/>
    </source>
</evidence>
<dbReference type="Gene3D" id="3.40.50.980">
    <property type="match status" value="1"/>
</dbReference>
<dbReference type="PANTHER" id="PTHR24096">
    <property type="entry name" value="LONG-CHAIN-FATTY-ACID--COA LIGASE"/>
    <property type="match status" value="1"/>
</dbReference>
<keyword evidence="1" id="KW-0436">Ligase</keyword>
<name>A0A2U1LAZ0_ARTAN</name>
<accession>A0A2U1LAZ0</accession>
<evidence type="ECO:0000313" key="4">
    <source>
        <dbReference type="Proteomes" id="UP000245207"/>
    </source>
</evidence>
<dbReference type="EMBL" id="PKPP01010424">
    <property type="protein sequence ID" value="PWA46164.1"/>
    <property type="molecule type" value="Genomic_DNA"/>
</dbReference>
<reference evidence="3 4" key="1">
    <citation type="journal article" date="2018" name="Mol. Plant">
        <title>The genome of Artemisia annua provides insight into the evolution of Asteraceae family and artemisinin biosynthesis.</title>
        <authorList>
            <person name="Shen Q."/>
            <person name="Zhang L."/>
            <person name="Liao Z."/>
            <person name="Wang S."/>
            <person name="Yan T."/>
            <person name="Shi P."/>
            <person name="Liu M."/>
            <person name="Fu X."/>
            <person name="Pan Q."/>
            <person name="Wang Y."/>
            <person name="Lv Z."/>
            <person name="Lu X."/>
            <person name="Zhang F."/>
            <person name="Jiang W."/>
            <person name="Ma Y."/>
            <person name="Chen M."/>
            <person name="Hao X."/>
            <person name="Li L."/>
            <person name="Tang Y."/>
            <person name="Lv G."/>
            <person name="Zhou Y."/>
            <person name="Sun X."/>
            <person name="Brodelius P.E."/>
            <person name="Rose J.K.C."/>
            <person name="Tang K."/>
        </authorList>
    </citation>
    <scope>NUCLEOTIDE SEQUENCE [LARGE SCALE GENOMIC DNA]</scope>
    <source>
        <strain evidence="4">cv. Huhao1</strain>
        <tissue evidence="3">Leaf</tissue>
    </source>
</reference>
<dbReference type="InterPro" id="IPR000873">
    <property type="entry name" value="AMP-dep_synth/lig_dom"/>
</dbReference>
<evidence type="ECO:0000313" key="3">
    <source>
        <dbReference type="EMBL" id="PWA46164.1"/>
    </source>
</evidence>